<evidence type="ECO:0000313" key="2">
    <source>
        <dbReference type="EMBL" id="KAJ3574044.1"/>
    </source>
</evidence>
<dbReference type="AlphaFoldDB" id="A0AAD5YU76"/>
<feature type="region of interest" description="Disordered" evidence="1">
    <location>
        <begin position="1"/>
        <end position="25"/>
    </location>
</feature>
<accession>A0AAD5YU76</accession>
<protein>
    <submittedName>
        <fullName evidence="2">Uncharacterized protein</fullName>
    </submittedName>
</protein>
<keyword evidence="3" id="KW-1185">Reference proteome</keyword>
<evidence type="ECO:0000256" key="1">
    <source>
        <dbReference type="SAM" id="MobiDB-lite"/>
    </source>
</evidence>
<dbReference type="Proteomes" id="UP001213000">
    <property type="component" value="Unassembled WGS sequence"/>
</dbReference>
<proteinExistence type="predicted"/>
<organism evidence="2 3">
    <name type="scientific">Leucocoprinus birnbaumii</name>
    <dbReference type="NCBI Taxonomy" id="56174"/>
    <lineage>
        <taxon>Eukaryota</taxon>
        <taxon>Fungi</taxon>
        <taxon>Dikarya</taxon>
        <taxon>Basidiomycota</taxon>
        <taxon>Agaricomycotina</taxon>
        <taxon>Agaricomycetes</taxon>
        <taxon>Agaricomycetidae</taxon>
        <taxon>Agaricales</taxon>
        <taxon>Agaricineae</taxon>
        <taxon>Agaricaceae</taxon>
        <taxon>Leucocoprinus</taxon>
    </lineage>
</organism>
<comment type="caution">
    <text evidence="2">The sequence shown here is derived from an EMBL/GenBank/DDBJ whole genome shotgun (WGS) entry which is preliminary data.</text>
</comment>
<name>A0AAD5YU76_9AGAR</name>
<sequence>MISTIHDFATTERPKYPPPSELYPPKSSHLFSDNLCDKYPDNLDSWNQELSNWTRAADEDMNGDPTYNTAHGRFADVVKILIHENEMETLLMLANHPFVPLSHLNHLTWGHHFGVSRIVEAALPLYIFWNFMAASGSLATEAYRNELYVNLATNMTMTMDYDAQEAPHWGFFGVKDFHGGKDDLPELDVSRLREYLKHLFSLLYRYTMVMAECGVDTAAELENEIVLSISSTYGARTETKENEQGRWRIQFA</sequence>
<evidence type="ECO:0000313" key="3">
    <source>
        <dbReference type="Proteomes" id="UP001213000"/>
    </source>
</evidence>
<gene>
    <name evidence="2" type="ORF">NP233_g2017</name>
</gene>
<dbReference type="EMBL" id="JANIEX010000082">
    <property type="protein sequence ID" value="KAJ3574044.1"/>
    <property type="molecule type" value="Genomic_DNA"/>
</dbReference>
<reference evidence="2" key="1">
    <citation type="submission" date="2022-07" db="EMBL/GenBank/DDBJ databases">
        <title>Genome Sequence of Leucocoprinus birnbaumii.</title>
        <authorList>
            <person name="Buettner E."/>
        </authorList>
    </citation>
    <scope>NUCLEOTIDE SEQUENCE</scope>
    <source>
        <strain evidence="2">VT141</strain>
    </source>
</reference>